<proteinExistence type="predicted"/>
<protein>
    <submittedName>
        <fullName evidence="1">Uncharacterized protein</fullName>
    </submittedName>
</protein>
<name>A0ACC0PS15_RHOML</name>
<dbReference type="Proteomes" id="UP001062846">
    <property type="component" value="Chromosome 2"/>
</dbReference>
<comment type="caution">
    <text evidence="1">The sequence shown here is derived from an EMBL/GenBank/DDBJ whole genome shotgun (WGS) entry which is preliminary data.</text>
</comment>
<evidence type="ECO:0000313" key="1">
    <source>
        <dbReference type="EMBL" id="KAI8568260.1"/>
    </source>
</evidence>
<accession>A0ACC0PS15</accession>
<dbReference type="EMBL" id="CM046389">
    <property type="protein sequence ID" value="KAI8568260.1"/>
    <property type="molecule type" value="Genomic_DNA"/>
</dbReference>
<keyword evidence="2" id="KW-1185">Reference proteome</keyword>
<reference evidence="1" key="1">
    <citation type="submission" date="2022-02" db="EMBL/GenBank/DDBJ databases">
        <title>Plant Genome Project.</title>
        <authorList>
            <person name="Zhang R.-G."/>
        </authorList>
    </citation>
    <scope>NUCLEOTIDE SEQUENCE</scope>
    <source>
        <strain evidence="1">AT1</strain>
    </source>
</reference>
<sequence length="723" mass="80056">MAGTPPHQPLTVEDMLMNLQNSITTMQQRSAQTDANITHLNNLINTRLPPPFKTEDEDDEDNQEQPVMVPDPNHEGRLIVQPNPRNLQPDYAKHLVLAQASANFKTFFDSGLAIEDALQSGILSRGESSNPPKAKPRDYSGNTNALFGSGTYSNTATSGTNATSSNTANHISDVNQNGVFILGTSVSDLSRQPIPAVHLSSASSLDSPYFTAMDPNPSLSLTNWMPFSAPPPEADMQAINWAIADNMDYATPVINEWTALELEGFPQQPEYLPFDQAWYDGWMAGHEAAMIDPLDEFSLYMLFHQAEPVSPEVDYNWDPEPIWQDPVVLDPNPQQGYAIPAYLQHYVEDDLVQEEPRVLGDHVSSFNSVFDSVYDADHDPCSYIIDERLPRPVVPYPSNRDCSIMVTDLIPPTNLWDVNEVVDIQVGNEVWAVNRSLAEGGLWDVPFMANPEPVTEVATVVDVSFWDSLLMKDLAEDLGLDMEVPKSVTAADKGKRKLGEVPADLWDVNEDPQVVPSSENVHITRSGRIFQPTNLQVGTSSNPSNSRNEPLPGTAPLELPSTDLIRKQLERIPAAISIWGLICSSREHRQMLCQALARLEIQADITPKGVPEFPIFPSCEGRFGLGYTASANNAKRRKHTGKPRTFYGDPDSYFVHEVGKAAYTGQAEPFINPETGELLPGFEVFADDTWSSTDEEPEKMEFKRKLAQPKLKVVLVGTFDRGA</sequence>
<gene>
    <name evidence="1" type="ORF">RHMOL_Rhmol02G0184100</name>
</gene>
<evidence type="ECO:0000313" key="2">
    <source>
        <dbReference type="Proteomes" id="UP001062846"/>
    </source>
</evidence>
<organism evidence="1 2">
    <name type="scientific">Rhododendron molle</name>
    <name type="common">Chinese azalea</name>
    <name type="synonym">Azalea mollis</name>
    <dbReference type="NCBI Taxonomy" id="49168"/>
    <lineage>
        <taxon>Eukaryota</taxon>
        <taxon>Viridiplantae</taxon>
        <taxon>Streptophyta</taxon>
        <taxon>Embryophyta</taxon>
        <taxon>Tracheophyta</taxon>
        <taxon>Spermatophyta</taxon>
        <taxon>Magnoliopsida</taxon>
        <taxon>eudicotyledons</taxon>
        <taxon>Gunneridae</taxon>
        <taxon>Pentapetalae</taxon>
        <taxon>asterids</taxon>
        <taxon>Ericales</taxon>
        <taxon>Ericaceae</taxon>
        <taxon>Ericoideae</taxon>
        <taxon>Rhodoreae</taxon>
        <taxon>Rhododendron</taxon>
    </lineage>
</organism>